<feature type="compositionally biased region" description="Low complexity" evidence="2">
    <location>
        <begin position="152"/>
        <end position="176"/>
    </location>
</feature>
<keyword evidence="1" id="KW-0175">Coiled coil</keyword>
<dbReference type="PROSITE" id="PS50217">
    <property type="entry name" value="BZIP"/>
    <property type="match status" value="1"/>
</dbReference>
<sequence>MELNSYTNTLASDPTLGFDVLANAFLYDNPTTRASPSLSVLSTPRLELLDTPDTVVSHDFDAFSPQVQTHDHFNHFDQDCSIFNDGYPGQGPFFGDTALFPSEEDLTSSALLAKYESTLRPQADAGAEVFVDASALTLAQANEKPLGSQYYASTPASPTSSTKPGFSRSSSGASFAVPKLPRGRKRKTTMIEDQDYVPKKSVGNARKASSVDDEEDDEKVALRAKNTEAAARSRARKRAAMESAERRIRELEEENASLKALIDQKDVLLASHLK</sequence>
<reference evidence="4 5" key="1">
    <citation type="journal article" date="2013" name="MBio">
        <title>Genome sequencing of the plant pathogen Taphrina deformans, the causal agent of peach leaf curl.</title>
        <authorList>
            <person name="Cisse O.H."/>
            <person name="Almeida J.M.G.C.F."/>
            <person name="Fonseca A."/>
            <person name="Kumar A.A."/>
            <person name="Salojaervi J."/>
            <person name="Overmyer K."/>
            <person name="Hauser P.M."/>
            <person name="Pagni M."/>
        </authorList>
    </citation>
    <scope>NUCLEOTIDE SEQUENCE [LARGE SCALE GENOMIC DNA]</scope>
    <source>
        <strain evidence="5">PYCC 5710 / ATCC 11124 / CBS 356.35 / IMI 108563 / JCM 9778 / NBRC 8474</strain>
    </source>
</reference>
<dbReference type="InterPro" id="IPR004827">
    <property type="entry name" value="bZIP"/>
</dbReference>
<proteinExistence type="predicted"/>
<evidence type="ECO:0000259" key="3">
    <source>
        <dbReference type="PROSITE" id="PS50217"/>
    </source>
</evidence>
<evidence type="ECO:0000256" key="2">
    <source>
        <dbReference type="SAM" id="MobiDB-lite"/>
    </source>
</evidence>
<dbReference type="Pfam" id="PF07716">
    <property type="entry name" value="bZIP_2"/>
    <property type="match status" value="1"/>
</dbReference>
<feature type="region of interest" description="Disordered" evidence="2">
    <location>
        <begin position="149"/>
        <end position="218"/>
    </location>
</feature>
<protein>
    <recommendedName>
        <fullName evidence="3">BZIP domain-containing protein</fullName>
    </recommendedName>
</protein>
<feature type="coiled-coil region" evidence="1">
    <location>
        <begin position="234"/>
        <end position="268"/>
    </location>
</feature>
<accession>R4XDZ3</accession>
<dbReference type="EMBL" id="CAHR02000186">
    <property type="protein sequence ID" value="CCG83877.1"/>
    <property type="molecule type" value="Genomic_DNA"/>
</dbReference>
<comment type="caution">
    <text evidence="4">The sequence shown here is derived from an EMBL/GenBank/DDBJ whole genome shotgun (WGS) entry which is preliminary data.</text>
</comment>
<evidence type="ECO:0000313" key="4">
    <source>
        <dbReference type="EMBL" id="CCG83877.1"/>
    </source>
</evidence>
<dbReference type="GO" id="GO:0000981">
    <property type="term" value="F:DNA-binding transcription factor activity, RNA polymerase II-specific"/>
    <property type="evidence" value="ECO:0007669"/>
    <property type="project" value="UniProtKB-ARBA"/>
</dbReference>
<dbReference type="Gene3D" id="3.30.160.60">
    <property type="entry name" value="Classic Zinc Finger"/>
    <property type="match status" value="1"/>
</dbReference>
<dbReference type="PROSITE" id="PS00036">
    <property type="entry name" value="BZIP_BASIC"/>
    <property type="match status" value="1"/>
</dbReference>
<dbReference type="InterPro" id="IPR046347">
    <property type="entry name" value="bZIP_sf"/>
</dbReference>
<organism evidence="4 5">
    <name type="scientific">Taphrina deformans (strain PYCC 5710 / ATCC 11124 / CBS 356.35 / IMI 108563 / JCM 9778 / NBRC 8474)</name>
    <name type="common">Peach leaf curl fungus</name>
    <name type="synonym">Lalaria deformans</name>
    <dbReference type="NCBI Taxonomy" id="1097556"/>
    <lineage>
        <taxon>Eukaryota</taxon>
        <taxon>Fungi</taxon>
        <taxon>Dikarya</taxon>
        <taxon>Ascomycota</taxon>
        <taxon>Taphrinomycotina</taxon>
        <taxon>Taphrinomycetes</taxon>
        <taxon>Taphrinales</taxon>
        <taxon>Taphrinaceae</taxon>
        <taxon>Taphrina</taxon>
    </lineage>
</organism>
<dbReference type="AlphaFoldDB" id="R4XDZ3"/>
<evidence type="ECO:0000256" key="1">
    <source>
        <dbReference type="SAM" id="Coils"/>
    </source>
</evidence>
<dbReference type="STRING" id="1097556.R4XDZ3"/>
<dbReference type="SUPFAM" id="SSF57959">
    <property type="entry name" value="Leucine zipper domain"/>
    <property type="match status" value="1"/>
</dbReference>
<feature type="domain" description="BZIP" evidence="3">
    <location>
        <begin position="216"/>
        <end position="264"/>
    </location>
</feature>
<keyword evidence="5" id="KW-1185">Reference proteome</keyword>
<dbReference type="VEuPathDB" id="FungiDB:TAPDE_004207"/>
<name>R4XDZ3_TAPDE</name>
<dbReference type="SMART" id="SM00338">
    <property type="entry name" value="BRLZ"/>
    <property type="match status" value="1"/>
</dbReference>
<dbReference type="Proteomes" id="UP000013776">
    <property type="component" value="Unassembled WGS sequence"/>
</dbReference>
<gene>
    <name evidence="4" type="ORF">TAPDE_004207</name>
</gene>
<evidence type="ECO:0000313" key="5">
    <source>
        <dbReference type="Proteomes" id="UP000013776"/>
    </source>
</evidence>